<keyword evidence="11" id="KW-1185">Reference proteome</keyword>
<dbReference type="InterPro" id="IPR019817">
    <property type="entry name" value="Interferon_reg_fac_CS"/>
</dbReference>
<name>W5MRX8_LEPOC</name>
<dbReference type="PANTHER" id="PTHR11949:SF50">
    <property type="entry name" value="INTERFERON REGULATORY FACTOR"/>
    <property type="match status" value="1"/>
</dbReference>
<dbReference type="PROSITE" id="PS00601">
    <property type="entry name" value="IRF_1"/>
    <property type="match status" value="1"/>
</dbReference>
<evidence type="ECO:0000256" key="7">
    <source>
        <dbReference type="ARBA" id="ARBA00023163"/>
    </source>
</evidence>
<dbReference type="InterPro" id="IPR036390">
    <property type="entry name" value="WH_DNA-bd_sf"/>
</dbReference>
<evidence type="ECO:0000313" key="11">
    <source>
        <dbReference type="Proteomes" id="UP000018468"/>
    </source>
</evidence>
<feature type="domain" description="IRF tryptophan pentad repeat" evidence="9">
    <location>
        <begin position="35"/>
        <end position="143"/>
    </location>
</feature>
<dbReference type="CDD" id="cd00103">
    <property type="entry name" value="IRF"/>
    <property type="match status" value="1"/>
</dbReference>
<dbReference type="Bgee" id="ENSLOCG00000009136">
    <property type="expression patterns" value="Expressed in pharyngeal gill and 8 other cell types or tissues"/>
</dbReference>
<keyword evidence="5" id="KW-0238">DNA-binding</keyword>
<dbReference type="Gene3D" id="1.10.10.10">
    <property type="entry name" value="Winged helix-like DNA-binding domain superfamily/Winged helix DNA-binding domain"/>
    <property type="match status" value="1"/>
</dbReference>
<proteinExistence type="predicted"/>
<evidence type="ECO:0000256" key="3">
    <source>
        <dbReference type="ARBA" id="ARBA00022843"/>
    </source>
</evidence>
<dbReference type="GO" id="GO:0005634">
    <property type="term" value="C:nucleus"/>
    <property type="evidence" value="ECO:0000318"/>
    <property type="project" value="GO_Central"/>
</dbReference>
<reference evidence="11" key="1">
    <citation type="submission" date="2011-12" db="EMBL/GenBank/DDBJ databases">
        <title>The Draft Genome of Lepisosteus oculatus.</title>
        <authorList>
            <consortium name="The Broad Institute Genome Assembly &amp; Analysis Group"/>
            <consortium name="Computational R&amp;D Group"/>
            <consortium name="and Sequencing Platform"/>
            <person name="Di Palma F."/>
            <person name="Alfoldi J."/>
            <person name="Johnson J."/>
            <person name="Berlin A."/>
            <person name="Gnerre S."/>
            <person name="Jaffe D."/>
            <person name="MacCallum I."/>
            <person name="Young S."/>
            <person name="Walker B.J."/>
            <person name="Lander E.S."/>
            <person name="Lindblad-Toh K."/>
        </authorList>
    </citation>
    <scope>NUCLEOTIDE SEQUENCE [LARGE SCALE GENOMIC DNA]</scope>
</reference>
<dbReference type="GeneTree" id="ENSGT00940000156288"/>
<dbReference type="FunFam" id="1.10.10.10:FF:000065">
    <property type="entry name" value="Interferon regulatory factor"/>
    <property type="match status" value="1"/>
</dbReference>
<protein>
    <submittedName>
        <fullName evidence="10">Interferon regulatory factor 1a</fullName>
    </submittedName>
</protein>
<evidence type="ECO:0000256" key="5">
    <source>
        <dbReference type="ARBA" id="ARBA00023125"/>
    </source>
</evidence>
<dbReference type="InParanoid" id="W5MRX8"/>
<evidence type="ECO:0000256" key="1">
    <source>
        <dbReference type="ARBA" id="ARBA00004123"/>
    </source>
</evidence>
<dbReference type="Pfam" id="PF00605">
    <property type="entry name" value="IRF"/>
    <property type="match status" value="1"/>
</dbReference>
<dbReference type="InterPro" id="IPR036388">
    <property type="entry name" value="WH-like_DNA-bd_sf"/>
</dbReference>
<dbReference type="GO" id="GO:0000981">
    <property type="term" value="F:DNA-binding transcription factor activity, RNA polymerase II-specific"/>
    <property type="evidence" value="ECO:0000318"/>
    <property type="project" value="GO_Central"/>
</dbReference>
<evidence type="ECO:0000256" key="4">
    <source>
        <dbReference type="ARBA" id="ARBA00023015"/>
    </source>
</evidence>
<dbReference type="HOGENOM" id="CLU_056386_1_0_1"/>
<dbReference type="GO" id="GO:0006357">
    <property type="term" value="P:regulation of transcription by RNA polymerase II"/>
    <property type="evidence" value="ECO:0000318"/>
    <property type="project" value="GO_Central"/>
</dbReference>
<dbReference type="PRINTS" id="PR00267">
    <property type="entry name" value="INTFRNREGFCT"/>
</dbReference>
<reference evidence="10" key="2">
    <citation type="submission" date="2025-08" db="UniProtKB">
        <authorList>
            <consortium name="Ensembl"/>
        </authorList>
    </citation>
    <scope>IDENTIFICATION</scope>
</reference>
<dbReference type="SMART" id="SM00348">
    <property type="entry name" value="IRF"/>
    <property type="match status" value="1"/>
</dbReference>
<keyword evidence="8" id="KW-0539">Nucleus</keyword>
<sequence length="313" mass="35613">MCPALPEASPLHCGQPVVAGTAADFLKQLDMHQGRLRLRPWLEEQIRSQTYPGVTWLDEAAGVFQIPWKHAARHGWNIDKDATLFRNWAMHTGRYKPGVDKPDPKTWKANFRCALNSLPDVKELHDKSIKKGNNAYRVYMMLPSIKAPKRRKGKCWICENASESFSSNSKTPQSDSCCPPERFNEGISKYMRDNNSVGVTGHSPSNFHNSYYPPLTMKTEPDERLNTLRISCPSSKNGNLENTLVEDEHTKAVLKIVDHLKTMEQWNDCSINNKTSRQFTSPWMSFYNEGVGYSGNLMQADYQVCSGEHRPSF</sequence>
<organism evidence="10 11">
    <name type="scientific">Lepisosteus oculatus</name>
    <name type="common">Spotted gar</name>
    <dbReference type="NCBI Taxonomy" id="7918"/>
    <lineage>
        <taxon>Eukaryota</taxon>
        <taxon>Metazoa</taxon>
        <taxon>Chordata</taxon>
        <taxon>Craniata</taxon>
        <taxon>Vertebrata</taxon>
        <taxon>Euteleostomi</taxon>
        <taxon>Actinopterygii</taxon>
        <taxon>Neopterygii</taxon>
        <taxon>Holostei</taxon>
        <taxon>Semionotiformes</taxon>
        <taxon>Lepisosteidae</taxon>
        <taxon>Lepisosteus</taxon>
    </lineage>
</organism>
<evidence type="ECO:0000256" key="2">
    <source>
        <dbReference type="ARBA" id="ARBA00022499"/>
    </source>
</evidence>
<keyword evidence="6" id="KW-0010">Activator</keyword>
<dbReference type="EMBL" id="AHAT01003988">
    <property type="status" value="NOT_ANNOTATED_CDS"/>
    <property type="molecule type" value="Genomic_DNA"/>
</dbReference>
<dbReference type="eggNOG" id="ENOG502QVVN">
    <property type="taxonomic scope" value="Eukaryota"/>
</dbReference>
<comment type="subcellular location">
    <subcellularLocation>
        <location evidence="1">Nucleus</location>
    </subcellularLocation>
</comment>
<dbReference type="InterPro" id="IPR001346">
    <property type="entry name" value="Interferon_reg_fact_DNA-bd_dom"/>
</dbReference>
<keyword evidence="4" id="KW-0805">Transcription regulation</keyword>
<dbReference type="Ensembl" id="ENSLOCT00000011153.1">
    <property type="protein sequence ID" value="ENSLOCP00000011137.1"/>
    <property type="gene ID" value="ENSLOCG00000009136.1"/>
</dbReference>
<dbReference type="SUPFAM" id="SSF46785">
    <property type="entry name" value="Winged helix' DNA-binding domain"/>
    <property type="match status" value="1"/>
</dbReference>
<keyword evidence="7" id="KW-0804">Transcription</keyword>
<dbReference type="STRING" id="7918.ENSLOCP00000011137"/>
<evidence type="ECO:0000259" key="9">
    <source>
        <dbReference type="PROSITE" id="PS51507"/>
    </source>
</evidence>
<evidence type="ECO:0000313" key="10">
    <source>
        <dbReference type="Ensembl" id="ENSLOCP00000011137.1"/>
    </source>
</evidence>
<accession>W5MRX8</accession>
<keyword evidence="3" id="KW-0832">Ubl conjugation</keyword>
<keyword evidence="2" id="KW-1017">Isopeptide bond</keyword>
<dbReference type="PANTHER" id="PTHR11949">
    <property type="entry name" value="INTERFERON REGULATORY FACTOR"/>
    <property type="match status" value="1"/>
</dbReference>
<dbReference type="GO" id="GO:0002376">
    <property type="term" value="P:immune system process"/>
    <property type="evidence" value="ECO:0000318"/>
    <property type="project" value="GO_Central"/>
</dbReference>
<evidence type="ECO:0000256" key="6">
    <source>
        <dbReference type="ARBA" id="ARBA00023159"/>
    </source>
</evidence>
<evidence type="ECO:0000256" key="8">
    <source>
        <dbReference type="ARBA" id="ARBA00023242"/>
    </source>
</evidence>
<reference evidence="10" key="3">
    <citation type="submission" date="2025-09" db="UniProtKB">
        <authorList>
            <consortium name="Ensembl"/>
        </authorList>
    </citation>
    <scope>IDENTIFICATION</scope>
</reference>
<dbReference type="PROSITE" id="PS51507">
    <property type="entry name" value="IRF_2"/>
    <property type="match status" value="1"/>
</dbReference>
<dbReference type="AlphaFoldDB" id="W5MRX8"/>
<dbReference type="GO" id="GO:0000978">
    <property type="term" value="F:RNA polymerase II cis-regulatory region sequence-specific DNA binding"/>
    <property type="evidence" value="ECO:0000318"/>
    <property type="project" value="GO_Central"/>
</dbReference>
<dbReference type="Proteomes" id="UP000018468">
    <property type="component" value="Linkage group LG5"/>
</dbReference>